<name>A0AAV4DER7_9GAST</name>
<dbReference type="Proteomes" id="UP000735302">
    <property type="component" value="Unassembled WGS sequence"/>
</dbReference>
<evidence type="ECO:0000313" key="2">
    <source>
        <dbReference type="Proteomes" id="UP000735302"/>
    </source>
</evidence>
<evidence type="ECO:0000313" key="1">
    <source>
        <dbReference type="EMBL" id="GFO42718.1"/>
    </source>
</evidence>
<dbReference type="EMBL" id="BLXT01007816">
    <property type="protein sequence ID" value="GFO42718.1"/>
    <property type="molecule type" value="Genomic_DNA"/>
</dbReference>
<protein>
    <submittedName>
        <fullName evidence="1">Zinc finger protein</fullName>
    </submittedName>
</protein>
<proteinExistence type="predicted"/>
<comment type="caution">
    <text evidence="1">The sequence shown here is derived from an EMBL/GenBank/DDBJ whole genome shotgun (WGS) entry which is preliminary data.</text>
</comment>
<sequence>MQWKGPFGVLANVGGNDYRINENGKDKTIHGNLLKRYIRWDIVNDETHDGPVSTMSLAVVEDDDEGSSCDGCSCQVLPEIGGWDRKGTADDLRFGEELSTMQRRKLEELACSRLSPTTWFDNSEGKPNRVYVFNTCGTTPVSDSLRNETDVVRRAQKDKLLIF</sequence>
<gene>
    <name evidence="1" type="ORF">PoB_006922300</name>
</gene>
<reference evidence="1 2" key="1">
    <citation type="journal article" date="2021" name="Elife">
        <title>Chloroplast acquisition without the gene transfer in kleptoplastic sea slugs, Plakobranchus ocellatus.</title>
        <authorList>
            <person name="Maeda T."/>
            <person name="Takahashi S."/>
            <person name="Yoshida T."/>
            <person name="Shimamura S."/>
            <person name="Takaki Y."/>
            <person name="Nagai Y."/>
            <person name="Toyoda A."/>
            <person name="Suzuki Y."/>
            <person name="Arimoto A."/>
            <person name="Ishii H."/>
            <person name="Satoh N."/>
            <person name="Nishiyama T."/>
            <person name="Hasebe M."/>
            <person name="Maruyama T."/>
            <person name="Minagawa J."/>
            <person name="Obokata J."/>
            <person name="Shigenobu S."/>
        </authorList>
    </citation>
    <scope>NUCLEOTIDE SEQUENCE [LARGE SCALE GENOMIC DNA]</scope>
</reference>
<organism evidence="1 2">
    <name type="scientific">Plakobranchus ocellatus</name>
    <dbReference type="NCBI Taxonomy" id="259542"/>
    <lineage>
        <taxon>Eukaryota</taxon>
        <taxon>Metazoa</taxon>
        <taxon>Spiralia</taxon>
        <taxon>Lophotrochozoa</taxon>
        <taxon>Mollusca</taxon>
        <taxon>Gastropoda</taxon>
        <taxon>Heterobranchia</taxon>
        <taxon>Euthyneura</taxon>
        <taxon>Panpulmonata</taxon>
        <taxon>Sacoglossa</taxon>
        <taxon>Placobranchoidea</taxon>
        <taxon>Plakobranchidae</taxon>
        <taxon>Plakobranchus</taxon>
    </lineage>
</organism>
<keyword evidence="2" id="KW-1185">Reference proteome</keyword>
<dbReference type="AlphaFoldDB" id="A0AAV4DER7"/>
<accession>A0AAV4DER7</accession>